<dbReference type="PATRIC" id="fig|634177.7.peg.2636"/>
<dbReference type="eggNOG" id="COG0654">
    <property type="taxonomic scope" value="Bacteria"/>
</dbReference>
<keyword evidence="2" id="KW-0560">Oxidoreductase</keyword>
<evidence type="ECO:0000313" key="3">
    <source>
        <dbReference type="Proteomes" id="UP000009044"/>
    </source>
</evidence>
<dbReference type="Gene3D" id="3.50.50.60">
    <property type="entry name" value="FAD/NAD(P)-binding domain"/>
    <property type="match status" value="1"/>
</dbReference>
<dbReference type="InterPro" id="IPR002938">
    <property type="entry name" value="FAD-bd"/>
</dbReference>
<keyword evidence="2" id="KW-0503">Monooxygenase</keyword>
<dbReference type="HOGENOM" id="CLU_2788455_0_0_5"/>
<proteinExistence type="predicted"/>
<evidence type="ECO:0000313" key="2">
    <source>
        <dbReference type="EMBL" id="BAK84771.1"/>
    </source>
</evidence>
<dbReference type="EMBL" id="AP012159">
    <property type="protein sequence ID" value="BAK84771.1"/>
    <property type="molecule type" value="Genomic_DNA"/>
</dbReference>
<dbReference type="InterPro" id="IPR036188">
    <property type="entry name" value="FAD/NAD-bd_sf"/>
</dbReference>
<name>G2I1G3_KOMMN</name>
<dbReference type="AlphaFoldDB" id="G2I1G3"/>
<sequence>MHTGGRIEMLEAAWLIGCDGTHSIACTRMGLTFEEDALHAEFILVDVHIAELAAPPDESAIFWHPVRA</sequence>
<reference evidence="3" key="1">
    <citation type="journal article" date="2011" name="J. Bacteriol.">
        <title>Complete genome sequence of NBRC 3288, a unique cellulose-nonproducing strain of Gluconacetobacter xylinus isolated from vinegar.</title>
        <authorList>
            <person name="Ogino H."/>
            <person name="Azuma Y."/>
            <person name="Hosoyama A."/>
            <person name="Nakazawa H."/>
            <person name="Matsutani M."/>
            <person name="Hasegawa A."/>
            <person name="Otsuyama K."/>
            <person name="Matsushita K."/>
            <person name="Fujita N."/>
            <person name="Shirai M."/>
        </authorList>
    </citation>
    <scope>NUCLEOTIDE SEQUENCE [LARGE SCALE GENOMIC DNA]</scope>
    <source>
        <strain evidence="3">NBRC 3288 / BCRC 11682 / LMG 1693</strain>
    </source>
</reference>
<evidence type="ECO:0000259" key="1">
    <source>
        <dbReference type="Pfam" id="PF01494"/>
    </source>
</evidence>
<dbReference type="Proteomes" id="UP000009044">
    <property type="component" value="Chromosome"/>
</dbReference>
<dbReference type="RefSeq" id="WP_014106266.1">
    <property type="nucleotide sequence ID" value="NC_016027.1"/>
</dbReference>
<dbReference type="Gene3D" id="3.30.70.2450">
    <property type="match status" value="1"/>
</dbReference>
<gene>
    <name evidence="2" type="ordered locus">GLX_23590</name>
</gene>
<accession>G2I1G3</accession>
<feature type="domain" description="FAD-binding" evidence="1">
    <location>
        <begin position="3"/>
        <end position="55"/>
    </location>
</feature>
<organism evidence="2 3">
    <name type="scientific">Komagataeibacter medellinensis (strain NBRC 3288 / BCRC 11682 / LMG 1693 / Kondo 51)</name>
    <name type="common">Gluconacetobacter medellinensis</name>
    <dbReference type="NCBI Taxonomy" id="634177"/>
    <lineage>
        <taxon>Bacteria</taxon>
        <taxon>Pseudomonadati</taxon>
        <taxon>Pseudomonadota</taxon>
        <taxon>Alphaproteobacteria</taxon>
        <taxon>Acetobacterales</taxon>
        <taxon>Acetobacteraceae</taxon>
        <taxon>Komagataeibacter</taxon>
    </lineage>
</organism>
<dbReference type="STRING" id="634177.GLX_23590"/>
<dbReference type="KEGG" id="gxy:GLX_23590"/>
<dbReference type="Pfam" id="PF01494">
    <property type="entry name" value="FAD_binding_3"/>
    <property type="match status" value="1"/>
</dbReference>
<dbReference type="GO" id="GO:0004497">
    <property type="term" value="F:monooxygenase activity"/>
    <property type="evidence" value="ECO:0007669"/>
    <property type="project" value="UniProtKB-KW"/>
</dbReference>
<dbReference type="GO" id="GO:0071949">
    <property type="term" value="F:FAD binding"/>
    <property type="evidence" value="ECO:0007669"/>
    <property type="project" value="InterPro"/>
</dbReference>
<protein>
    <submittedName>
        <fullName evidence="2">Monooxygenase FAD-binding</fullName>
    </submittedName>
</protein>